<dbReference type="Pfam" id="PF00156">
    <property type="entry name" value="Pribosyltran"/>
    <property type="match status" value="1"/>
</dbReference>
<evidence type="ECO:0000259" key="2">
    <source>
        <dbReference type="Pfam" id="PF00156"/>
    </source>
</evidence>
<evidence type="ECO:0000256" key="1">
    <source>
        <dbReference type="ARBA" id="ARBA00008007"/>
    </source>
</evidence>
<dbReference type="Proteomes" id="UP000242317">
    <property type="component" value="Unassembled WGS sequence"/>
</dbReference>
<feature type="domain" description="Phosphoribosyltransferase" evidence="2">
    <location>
        <begin position="165"/>
        <end position="220"/>
    </location>
</feature>
<dbReference type="EMBL" id="FMYK01000005">
    <property type="protein sequence ID" value="SDC40597.1"/>
    <property type="molecule type" value="Genomic_DNA"/>
</dbReference>
<dbReference type="PANTHER" id="PTHR47505">
    <property type="entry name" value="DNA UTILIZATION PROTEIN YHGH"/>
    <property type="match status" value="1"/>
</dbReference>
<dbReference type="RefSeq" id="WP_092619619.1">
    <property type="nucleotide sequence ID" value="NZ_FMYK01000005.1"/>
</dbReference>
<dbReference type="InterPro" id="IPR029057">
    <property type="entry name" value="PRTase-like"/>
</dbReference>
<keyword evidence="4" id="KW-1185">Reference proteome</keyword>
<reference evidence="4" key="1">
    <citation type="submission" date="2016-09" db="EMBL/GenBank/DDBJ databases">
        <authorList>
            <person name="Varghese N."/>
            <person name="Submissions S."/>
        </authorList>
    </citation>
    <scope>NUCLEOTIDE SEQUENCE [LARGE SCALE GENOMIC DNA]</scope>
    <source>
        <strain evidence="4">ANC 3699</strain>
    </source>
</reference>
<dbReference type="PANTHER" id="PTHR47505:SF1">
    <property type="entry name" value="DNA UTILIZATION PROTEIN YHGH"/>
    <property type="match status" value="1"/>
</dbReference>
<dbReference type="CDD" id="cd06223">
    <property type="entry name" value="PRTases_typeI"/>
    <property type="match status" value="1"/>
</dbReference>
<dbReference type="SUPFAM" id="SSF53271">
    <property type="entry name" value="PRTase-like"/>
    <property type="match status" value="1"/>
</dbReference>
<dbReference type="AlphaFoldDB" id="A0A1G6LCB8"/>
<dbReference type="InterPro" id="IPR051910">
    <property type="entry name" value="ComF/GntX_DNA_util-trans"/>
</dbReference>
<name>A0A1G6LCB8_9GAMM</name>
<comment type="similarity">
    <text evidence="1">Belongs to the ComF/GntX family.</text>
</comment>
<gene>
    <name evidence="3" type="ORF">SAMN05421749_1058</name>
</gene>
<dbReference type="Gene3D" id="3.40.50.2020">
    <property type="match status" value="1"/>
</dbReference>
<dbReference type="InterPro" id="IPR000836">
    <property type="entry name" value="PRTase_dom"/>
</dbReference>
<dbReference type="OrthoDB" id="9793412at2"/>
<sequence length="221" mass="25235">MPLSNLSLFEKLQHAFSKATFRLPTFGLQPCLLCQTSRAKQHGVCHQCWQTLPWKQQLIERHEVTCWVACEYRFPMNRILHAYKDQAQLHYVDLLVASLLTMPKPRVQAIVPMPISTEKLIFRGFNQSELLAQALSKAWQLPIWRPISRKSGISQRGADRSERLVHAEAQMMLNTTEKRYNSILILDDVITTGASVLAVKNLLNELGCNNVQVACLCDARH</sequence>
<organism evidence="3 4">
    <name type="scientific">Acinetobacter marinus</name>
    <dbReference type="NCBI Taxonomy" id="281375"/>
    <lineage>
        <taxon>Bacteria</taxon>
        <taxon>Pseudomonadati</taxon>
        <taxon>Pseudomonadota</taxon>
        <taxon>Gammaproteobacteria</taxon>
        <taxon>Moraxellales</taxon>
        <taxon>Moraxellaceae</taxon>
        <taxon>Acinetobacter</taxon>
    </lineage>
</organism>
<evidence type="ECO:0000313" key="4">
    <source>
        <dbReference type="Proteomes" id="UP000242317"/>
    </source>
</evidence>
<protein>
    <submittedName>
        <fullName evidence="3">ComF family protein</fullName>
    </submittedName>
</protein>
<evidence type="ECO:0000313" key="3">
    <source>
        <dbReference type="EMBL" id="SDC40597.1"/>
    </source>
</evidence>
<proteinExistence type="inferred from homology"/>
<accession>A0A1G6LCB8</accession>